<reference evidence="1" key="1">
    <citation type="submission" date="2017-04" db="EMBL/GenBank/DDBJ databases">
        <title>Complete Genome Sequences of Twelve Strains of a Stable Defined Moderately Diverse Mouse Microbiota 2 (sDMDMm2).</title>
        <authorList>
            <person name="Uchimura Y."/>
            <person name="Wyss M."/>
            <person name="Brugiroux S."/>
            <person name="Limenitakis J.P."/>
            <person name="Stecher B."/>
            <person name="McCoy K.D."/>
            <person name="Macpherson A.J."/>
        </authorList>
    </citation>
    <scope>NUCLEOTIDE SEQUENCE</scope>
    <source>
        <strain evidence="1">YL58</strain>
    </source>
</reference>
<organism evidence="1 2">
    <name type="scientific">Blautia pseudococcoides</name>
    <dbReference type="NCBI Taxonomy" id="1796616"/>
    <lineage>
        <taxon>Bacteria</taxon>
        <taxon>Bacillati</taxon>
        <taxon>Bacillota</taxon>
        <taxon>Clostridia</taxon>
        <taxon>Lachnospirales</taxon>
        <taxon>Lachnospiraceae</taxon>
        <taxon>Blautia</taxon>
    </lineage>
</organism>
<evidence type="ECO:0000313" key="2">
    <source>
        <dbReference type="Proteomes" id="UP000092574"/>
    </source>
</evidence>
<dbReference type="KEGG" id="byl:A4V09_08975"/>
<evidence type="ECO:0000313" key="1">
    <source>
        <dbReference type="EMBL" id="ANU78611.1"/>
    </source>
</evidence>
<dbReference type="AlphaFoldDB" id="A0A1C7IG31"/>
<dbReference type="OrthoDB" id="2973554at2"/>
<gene>
    <name evidence="1" type="ORF">A4V09_08975</name>
</gene>
<keyword evidence="2" id="KW-1185">Reference proteome</keyword>
<sequence length="144" mass="16058">MVPHKAVGSTEEQLRNYPIGLEVKCTIGGVPKDVNINKAAPRIDYISNVTWQAHHQEVNELFGITFDYIRTPSGYKPVISATFYSDELCVSDWGDISGTEGRNTKVCGMKASGKTKMGAGWFAILSDTPIYWQKYSYLFKIVAK</sequence>
<protein>
    <submittedName>
        <fullName evidence="1">Uncharacterized protein</fullName>
    </submittedName>
</protein>
<accession>A0A1C7IG31</accession>
<name>A0A1C7IG31_9FIRM</name>
<dbReference type="EMBL" id="CP015405">
    <property type="protein sequence ID" value="ANU78611.1"/>
    <property type="molecule type" value="Genomic_DNA"/>
</dbReference>
<dbReference type="Proteomes" id="UP000092574">
    <property type="component" value="Chromosome"/>
</dbReference>
<proteinExistence type="predicted"/>